<dbReference type="Gene3D" id="2.30.30.290">
    <property type="entry name" value="YopX-like domains"/>
    <property type="match status" value="1"/>
</dbReference>
<dbReference type="EMBL" id="CP014806">
    <property type="protein sequence ID" value="AMX00436.1"/>
    <property type="molecule type" value="Genomic_DNA"/>
</dbReference>
<reference evidence="2 3" key="1">
    <citation type="journal article" date="2016" name="Genome Announc.">
        <title>Whole-Genome Sequence of Rummeliibacillus stabekisii Strain PP9 Isolated from Antarctic Soil.</title>
        <authorList>
            <person name="da Mota F.F."/>
            <person name="Vollu R.E."/>
            <person name="Jurelevicius D."/>
            <person name="Seldin L."/>
        </authorList>
    </citation>
    <scope>NUCLEOTIDE SEQUENCE [LARGE SCALE GENOMIC DNA]</scope>
    <source>
        <strain evidence="2 3">PP9</strain>
    </source>
</reference>
<dbReference type="Pfam" id="PF09643">
    <property type="entry name" value="YopX"/>
    <property type="match status" value="1"/>
</dbReference>
<feature type="domain" description="YopX protein" evidence="1">
    <location>
        <begin position="5"/>
        <end position="157"/>
    </location>
</feature>
<accession>A0A143HG22</accession>
<dbReference type="InterPro" id="IPR023385">
    <property type="entry name" value="YopX-like_C"/>
</dbReference>
<dbReference type="SUPFAM" id="SSF159006">
    <property type="entry name" value="YopX-like"/>
    <property type="match status" value="1"/>
</dbReference>
<sequence length="162" mass="18750">MQEIKFRGKSLLNNKWYEGDFITDVREYERTCDKAYILPRWDKLNVPIQVDPNTVSQFTGQKDKVNHEIYLNDIAKREFDIWKTDYDNDGSPLGDELIEEGYFVGVVSQTPSGMYVLNKCRKYDIEGNLLKKCSGVKLFAHRCEVIGNIYENPELLEGVNVG</sequence>
<evidence type="ECO:0000313" key="2">
    <source>
        <dbReference type="EMBL" id="AMX00436.1"/>
    </source>
</evidence>
<evidence type="ECO:0000259" key="1">
    <source>
        <dbReference type="Pfam" id="PF09643"/>
    </source>
</evidence>
<name>A0A143HG22_9BACL</name>
<protein>
    <recommendedName>
        <fullName evidence="1">YopX protein domain-containing protein</fullName>
    </recommendedName>
</protein>
<dbReference type="InterPro" id="IPR010024">
    <property type="entry name" value="CHP16711"/>
</dbReference>
<dbReference type="RefSeq" id="WP_066790805.1">
    <property type="nucleotide sequence ID" value="NZ_CP014806.1"/>
</dbReference>
<proteinExistence type="predicted"/>
<organism evidence="2 3">
    <name type="scientific">Rummeliibacillus stabekisii</name>
    <dbReference type="NCBI Taxonomy" id="241244"/>
    <lineage>
        <taxon>Bacteria</taxon>
        <taxon>Bacillati</taxon>
        <taxon>Bacillota</taxon>
        <taxon>Bacilli</taxon>
        <taxon>Bacillales</taxon>
        <taxon>Caryophanaceae</taxon>
        <taxon>Rummeliibacillus</taxon>
    </lineage>
</organism>
<dbReference type="OrthoDB" id="1809393at2"/>
<dbReference type="Proteomes" id="UP000076021">
    <property type="component" value="Chromosome"/>
</dbReference>
<dbReference type="InterPro" id="IPR019096">
    <property type="entry name" value="YopX_protein"/>
</dbReference>
<reference evidence="3" key="2">
    <citation type="submission" date="2016-03" db="EMBL/GenBank/DDBJ databases">
        <authorList>
            <person name="Ploux O."/>
        </authorList>
    </citation>
    <scope>NUCLEOTIDE SEQUENCE [LARGE SCALE GENOMIC DNA]</scope>
    <source>
        <strain evidence="3">PP9</strain>
    </source>
</reference>
<dbReference type="AlphaFoldDB" id="A0A143HG22"/>
<keyword evidence="3" id="KW-1185">Reference proteome</keyword>
<gene>
    <name evidence="2" type="ORF">ATY39_14050</name>
</gene>
<dbReference type="NCBIfam" id="TIGR01671">
    <property type="entry name" value="phage_TIGR01671"/>
    <property type="match status" value="1"/>
</dbReference>
<dbReference type="KEGG" id="rst:ATY39_14050"/>
<evidence type="ECO:0000313" key="3">
    <source>
        <dbReference type="Proteomes" id="UP000076021"/>
    </source>
</evidence>
<dbReference type="STRING" id="241244.ATY39_14050"/>